<keyword evidence="1" id="KW-0732">Signal</keyword>
<evidence type="ECO:0008006" key="4">
    <source>
        <dbReference type="Google" id="ProtNLM"/>
    </source>
</evidence>
<evidence type="ECO:0000313" key="2">
    <source>
        <dbReference type="EMBL" id="MFD2561534.1"/>
    </source>
</evidence>
<evidence type="ECO:0000313" key="3">
    <source>
        <dbReference type="Proteomes" id="UP001597319"/>
    </source>
</evidence>
<dbReference type="Proteomes" id="UP001597319">
    <property type="component" value="Unassembled WGS sequence"/>
</dbReference>
<dbReference type="RefSeq" id="WP_378289311.1">
    <property type="nucleotide sequence ID" value="NZ_JBHULE010000002.1"/>
</dbReference>
<dbReference type="PROSITE" id="PS51257">
    <property type="entry name" value="PROKAR_LIPOPROTEIN"/>
    <property type="match status" value="1"/>
</dbReference>
<keyword evidence="3" id="KW-1185">Reference proteome</keyword>
<protein>
    <recommendedName>
        <fullName evidence="4">Lipoprotein</fullName>
    </recommendedName>
</protein>
<feature type="signal peptide" evidence="1">
    <location>
        <begin position="1"/>
        <end position="21"/>
    </location>
</feature>
<organism evidence="2 3">
    <name type="scientific">Aquimarina rubra</name>
    <dbReference type="NCBI Taxonomy" id="1920033"/>
    <lineage>
        <taxon>Bacteria</taxon>
        <taxon>Pseudomonadati</taxon>
        <taxon>Bacteroidota</taxon>
        <taxon>Flavobacteriia</taxon>
        <taxon>Flavobacteriales</taxon>
        <taxon>Flavobacteriaceae</taxon>
        <taxon>Aquimarina</taxon>
    </lineage>
</organism>
<sequence>MKVFTKFILLLILGVTTLVSCSEEDIIEELSGGCVPLSAVENYSAALERYSNNPNVENCEALKNASISYLRALDDCPLIEDSELEEALRDTSEASCESAD</sequence>
<proteinExistence type="predicted"/>
<evidence type="ECO:0000256" key="1">
    <source>
        <dbReference type="SAM" id="SignalP"/>
    </source>
</evidence>
<name>A0ABW5LAJ4_9FLAO</name>
<feature type="chain" id="PRO_5046480201" description="Lipoprotein" evidence="1">
    <location>
        <begin position="22"/>
        <end position="100"/>
    </location>
</feature>
<dbReference type="EMBL" id="JBHULE010000002">
    <property type="protein sequence ID" value="MFD2561534.1"/>
    <property type="molecule type" value="Genomic_DNA"/>
</dbReference>
<comment type="caution">
    <text evidence="2">The sequence shown here is derived from an EMBL/GenBank/DDBJ whole genome shotgun (WGS) entry which is preliminary data.</text>
</comment>
<reference evidence="3" key="1">
    <citation type="journal article" date="2019" name="Int. J. Syst. Evol. Microbiol.">
        <title>The Global Catalogue of Microorganisms (GCM) 10K type strain sequencing project: providing services to taxonomists for standard genome sequencing and annotation.</title>
        <authorList>
            <consortium name="The Broad Institute Genomics Platform"/>
            <consortium name="The Broad Institute Genome Sequencing Center for Infectious Disease"/>
            <person name="Wu L."/>
            <person name="Ma J."/>
        </authorList>
    </citation>
    <scope>NUCLEOTIDE SEQUENCE [LARGE SCALE GENOMIC DNA]</scope>
    <source>
        <strain evidence="3">KCTC 52274</strain>
    </source>
</reference>
<gene>
    <name evidence="2" type="ORF">ACFSR1_02560</name>
</gene>
<accession>A0ABW5LAJ4</accession>